<feature type="coiled-coil region" evidence="1">
    <location>
        <begin position="289"/>
        <end position="332"/>
    </location>
</feature>
<reference evidence="4" key="1">
    <citation type="journal article" date="2012" name="G3 (Bethesda)">
        <title>Pichia sorbitophila, an interspecies yeast hybrid reveals early steps of genome resolution following polyploidization.</title>
        <authorList>
            <person name="Leh Louis V."/>
            <person name="Despons L."/>
            <person name="Friedrich A."/>
            <person name="Martin T."/>
            <person name="Durrens P."/>
            <person name="Casaregola S."/>
            <person name="Neuveglise C."/>
            <person name="Fairhead C."/>
            <person name="Marck C."/>
            <person name="Cruz J.A."/>
            <person name="Straub M.L."/>
            <person name="Kugler V."/>
            <person name="Sacerdot C."/>
            <person name="Uzunov Z."/>
            <person name="Thierry A."/>
            <person name="Weiss S."/>
            <person name="Bleykasten C."/>
            <person name="De Montigny J."/>
            <person name="Jacques N."/>
            <person name="Jung P."/>
            <person name="Lemaire M."/>
            <person name="Mallet S."/>
            <person name="Morel G."/>
            <person name="Richard G.F."/>
            <person name="Sarkar A."/>
            <person name="Savel G."/>
            <person name="Schacherer J."/>
            <person name="Seret M.L."/>
            <person name="Talla E."/>
            <person name="Samson G."/>
            <person name="Jubin C."/>
            <person name="Poulain J."/>
            <person name="Vacherie B."/>
            <person name="Barbe V."/>
            <person name="Pelletier E."/>
            <person name="Sherman D.J."/>
            <person name="Westhof E."/>
            <person name="Weissenbach J."/>
            <person name="Baret P.V."/>
            <person name="Wincker P."/>
            <person name="Gaillardin C."/>
            <person name="Dujon B."/>
            <person name="Souciet J.L."/>
        </authorList>
    </citation>
    <scope>NUCLEOTIDE SEQUENCE [LARGE SCALE GENOMIC DNA]</scope>
    <source>
        <strain evidence="4">CBS 270.75 / DBVPG 7215 / KCTC 17166 / NRRL Y-17582</strain>
    </source>
</reference>
<dbReference type="InParanoid" id="G8JSK7"/>
<name>G8JSK7_ERECY</name>
<proteinExistence type="predicted"/>
<dbReference type="STRING" id="931890.G8JSK7"/>
<dbReference type="Pfam" id="PF08505">
    <property type="entry name" value="MMR1"/>
    <property type="match status" value="1"/>
</dbReference>
<dbReference type="InterPro" id="IPR013712">
    <property type="entry name" value="MMR1"/>
</dbReference>
<dbReference type="FunCoup" id="G8JSK7">
    <property type="interactions" value="42"/>
</dbReference>
<dbReference type="HOGENOM" id="CLU_567370_0_0_1"/>
<keyword evidence="4" id="KW-1185">Reference proteome</keyword>
<feature type="region of interest" description="Disordered" evidence="2">
    <location>
        <begin position="434"/>
        <end position="459"/>
    </location>
</feature>
<protein>
    <submittedName>
        <fullName evidence="3">Uncharacterized protein</fullName>
    </submittedName>
</protein>
<dbReference type="OMA" id="HISMQMA"/>
<gene>
    <name evidence="3" type="ordered locus">Ecym_4709</name>
</gene>
<accession>G8JSK7</accession>
<dbReference type="GeneID" id="11470222"/>
<keyword evidence="1" id="KW-0175">Coiled coil</keyword>
<evidence type="ECO:0000256" key="2">
    <source>
        <dbReference type="SAM" id="MobiDB-lite"/>
    </source>
</evidence>
<organism evidence="3 4">
    <name type="scientific">Eremothecium cymbalariae (strain CBS 270.75 / DBVPG 7215 / KCTC 17166 / NRRL Y-17582)</name>
    <name type="common">Yeast</name>
    <dbReference type="NCBI Taxonomy" id="931890"/>
    <lineage>
        <taxon>Eukaryota</taxon>
        <taxon>Fungi</taxon>
        <taxon>Dikarya</taxon>
        <taxon>Ascomycota</taxon>
        <taxon>Saccharomycotina</taxon>
        <taxon>Saccharomycetes</taxon>
        <taxon>Saccharomycetales</taxon>
        <taxon>Saccharomycetaceae</taxon>
        <taxon>Eremothecium</taxon>
    </lineage>
</organism>
<dbReference type="AlphaFoldDB" id="G8JSK7"/>
<evidence type="ECO:0000256" key="1">
    <source>
        <dbReference type="SAM" id="Coils"/>
    </source>
</evidence>
<evidence type="ECO:0000313" key="3">
    <source>
        <dbReference type="EMBL" id="AET39729.1"/>
    </source>
</evidence>
<sequence length="478" mass="53374">MSFRSINIVGVPVSPIVSPMMMPLDDQKQLVAPPLLKLDDTMSAPVMYTASLSNLTRLSQRINDNNQNCKMQSARNQQAAPVARLRSTSPIRTSIINRIPKMLKNDYIMSPTPLWRDQVMKTKNSIRGNDTGSPVMTVASVLKSTSMASNSREPKVPLAEPSPPMLQNVSSSAPAHQIIYAPKRRSSKTSKAHLRELSVVSCLSGKTVCEGDSTPLNAHIPQSVPGHSYRFPSVSSVSSTSTNNLIFSPDESGFMLSGNGNRDSMASGTVDDSLWMEYQDELHHNRRMSTDLEMRNENTKANIEAEKVELRIKWLELQIAELKLQNDKLKHTMEHSAIQDKLLLDALHDARQVHFGDMNDTTEKKLKVLEKKVLDYRRTIHKLTTANGNAFPRRKVALLDDEQLNAIADDQITKPTHLAGNEINDHINDSIQTYNNSKSRIDDDEETSETVIPRGRTKKSRLRSRGLKLNLSFNVGSS</sequence>
<dbReference type="EMBL" id="CP002500">
    <property type="protein sequence ID" value="AET39729.1"/>
    <property type="molecule type" value="Genomic_DNA"/>
</dbReference>
<dbReference type="KEGG" id="erc:Ecym_4709"/>
<dbReference type="Proteomes" id="UP000006790">
    <property type="component" value="Chromosome 4"/>
</dbReference>
<dbReference type="RefSeq" id="XP_003646546.1">
    <property type="nucleotide sequence ID" value="XM_003646498.1"/>
</dbReference>
<dbReference type="eggNOG" id="ENOG502RXGA">
    <property type="taxonomic scope" value="Eukaryota"/>
</dbReference>
<evidence type="ECO:0000313" key="4">
    <source>
        <dbReference type="Proteomes" id="UP000006790"/>
    </source>
</evidence>
<dbReference type="OrthoDB" id="4035554at2759"/>